<dbReference type="PANTHER" id="PTHR10459:SF60">
    <property type="entry name" value="POLY [ADP-RIBOSE] POLYMERASE 2"/>
    <property type="match status" value="1"/>
</dbReference>
<dbReference type="PROSITE" id="PS51060">
    <property type="entry name" value="PARP_ALPHA_HD"/>
    <property type="match status" value="1"/>
</dbReference>
<dbReference type="InterPro" id="IPR036616">
    <property type="entry name" value="Poly(ADP-ribose)pol_reg_dom_sf"/>
</dbReference>
<dbReference type="GO" id="GO:0016779">
    <property type="term" value="F:nucleotidyltransferase activity"/>
    <property type="evidence" value="ECO:0007669"/>
    <property type="project" value="UniProtKB-KW"/>
</dbReference>
<evidence type="ECO:0000256" key="3">
    <source>
        <dbReference type="ARBA" id="ARBA00022679"/>
    </source>
</evidence>
<dbReference type="GO" id="GO:0003950">
    <property type="term" value="F:NAD+ poly-ADP-ribosyltransferase activity"/>
    <property type="evidence" value="ECO:0007669"/>
    <property type="project" value="UniProtKB-UniRule"/>
</dbReference>
<dbReference type="InterPro" id="IPR050800">
    <property type="entry name" value="ARTD/PARP"/>
</dbReference>
<protein>
    <recommendedName>
        <fullName evidence="8">Poly [ADP-ribose] polymerase</fullName>
        <shortName evidence="8">PARP</shortName>
        <ecNumber evidence="8">2.4.2.-</ecNumber>
    </recommendedName>
</protein>
<sequence>MLFDQKEIDRSLVELGLDVRKLSLITRSSIASAYKVLQDIEKNLQPAPGVSKDQHEAKLKDLTRVFNDHIPHRNGVPPTIKTIEQIKEKSSLLEAVTDIEIANRLIKEKGGEGDLNMNPIDVNYRKLRTEITPLEKYRSEFQLIEQMVQNTQSESFKFKVELEEVFELAREGEADRFSPFVKLPHHRLLWHGSRLSNFIGILSQGLRIAPPEAPVTGYFLGKGIYFADMVSVSGQYLHTSRDHPVGLMILCDVALGRTFQLAHGKFIEKQDLDEAHFHSVKCCGTKGPDSGYDIQTPEGLIASLGHEASTGVPVSELIHNEIVVYDVAQVKMKYLVKVRFQH</sequence>
<accession>A0A6B2L8B5</accession>
<evidence type="ECO:0000256" key="2">
    <source>
        <dbReference type="ARBA" id="ARBA00022676"/>
    </source>
</evidence>
<evidence type="ECO:0000259" key="9">
    <source>
        <dbReference type="PROSITE" id="PS51059"/>
    </source>
</evidence>
<keyword evidence="2 8" id="KW-0328">Glycosyltransferase</keyword>
<keyword evidence="4" id="KW-0548">Nucleotidyltransferase</keyword>
<dbReference type="SUPFAM" id="SSF47587">
    <property type="entry name" value="Domain of poly(ADP-ribose) polymerase"/>
    <property type="match status" value="1"/>
</dbReference>
<organism evidence="11">
    <name type="scientific">Arcella intermedia</name>
    <dbReference type="NCBI Taxonomy" id="1963864"/>
    <lineage>
        <taxon>Eukaryota</taxon>
        <taxon>Amoebozoa</taxon>
        <taxon>Tubulinea</taxon>
        <taxon>Elardia</taxon>
        <taxon>Arcellinida</taxon>
        <taxon>Sphaerothecina</taxon>
        <taxon>Arcellidae</taxon>
        <taxon>Arcella</taxon>
    </lineage>
</organism>
<dbReference type="GO" id="GO:1990404">
    <property type="term" value="F:NAD+-protein mono-ADP-ribosyltransferase activity"/>
    <property type="evidence" value="ECO:0007669"/>
    <property type="project" value="TreeGrafter"/>
</dbReference>
<reference evidence="11" key="1">
    <citation type="journal article" date="2020" name="J. Eukaryot. Microbiol.">
        <title>De novo Sequencing, Assembly and Annotation of the Transcriptome for the Free-Living Testate Amoeba Arcella intermedia.</title>
        <authorList>
            <person name="Ribeiro G.M."/>
            <person name="Porfirio-Sousa A.L."/>
            <person name="Maurer-Alcala X.X."/>
            <person name="Katz L.A."/>
            <person name="Lahr D.J.G."/>
        </authorList>
    </citation>
    <scope>NUCLEOTIDE SEQUENCE</scope>
</reference>
<keyword evidence="3 8" id="KW-0808">Transferase</keyword>
<comment type="subcellular location">
    <subcellularLocation>
        <location evidence="1">Nucleus</location>
    </subcellularLocation>
</comment>
<dbReference type="AlphaFoldDB" id="A0A6B2L8B5"/>
<evidence type="ECO:0000313" key="11">
    <source>
        <dbReference type="EMBL" id="NDV33058.1"/>
    </source>
</evidence>
<dbReference type="EC" id="2.4.2.-" evidence="8"/>
<dbReference type="PROSITE" id="PS51059">
    <property type="entry name" value="PARP_CATALYTIC"/>
    <property type="match status" value="1"/>
</dbReference>
<dbReference type="InterPro" id="IPR004102">
    <property type="entry name" value="Poly(ADP-ribose)pol_reg_dom"/>
</dbReference>
<keyword evidence="5 8" id="KW-0520">NAD</keyword>
<dbReference type="GO" id="GO:0006302">
    <property type="term" value="P:double-strand break repair"/>
    <property type="evidence" value="ECO:0007669"/>
    <property type="project" value="TreeGrafter"/>
</dbReference>
<dbReference type="Pfam" id="PF00644">
    <property type="entry name" value="PARP"/>
    <property type="match status" value="1"/>
</dbReference>
<evidence type="ECO:0000256" key="6">
    <source>
        <dbReference type="ARBA" id="ARBA00023242"/>
    </source>
</evidence>
<dbReference type="PANTHER" id="PTHR10459">
    <property type="entry name" value="DNA LIGASE"/>
    <property type="match status" value="1"/>
</dbReference>
<dbReference type="Gene3D" id="1.20.142.10">
    <property type="entry name" value="Poly(ADP-ribose) polymerase, regulatory domain"/>
    <property type="match status" value="1"/>
</dbReference>
<evidence type="ECO:0000256" key="4">
    <source>
        <dbReference type="ARBA" id="ARBA00022695"/>
    </source>
</evidence>
<comment type="catalytic activity">
    <reaction evidence="7">
        <text>NAD(+) + (ADP-D-ribosyl)n-acceptor = nicotinamide + (ADP-D-ribosyl)n+1-acceptor + H(+).</text>
        <dbReference type="EC" id="2.4.2.30"/>
    </reaction>
</comment>
<dbReference type="EMBL" id="GIBP01004089">
    <property type="protein sequence ID" value="NDV33058.1"/>
    <property type="molecule type" value="Transcribed_RNA"/>
</dbReference>
<dbReference type="CDD" id="cd01437">
    <property type="entry name" value="parp_like"/>
    <property type="match status" value="1"/>
</dbReference>
<dbReference type="Gene3D" id="3.90.228.10">
    <property type="match status" value="1"/>
</dbReference>
<dbReference type="GO" id="GO:0005730">
    <property type="term" value="C:nucleolus"/>
    <property type="evidence" value="ECO:0007669"/>
    <property type="project" value="TreeGrafter"/>
</dbReference>
<dbReference type="SUPFAM" id="SSF56399">
    <property type="entry name" value="ADP-ribosylation"/>
    <property type="match status" value="1"/>
</dbReference>
<evidence type="ECO:0000256" key="8">
    <source>
        <dbReference type="RuleBase" id="RU362114"/>
    </source>
</evidence>
<evidence type="ECO:0000256" key="5">
    <source>
        <dbReference type="ARBA" id="ARBA00023027"/>
    </source>
</evidence>
<name>A0A6B2L8B5_9EUKA</name>
<evidence type="ECO:0000256" key="7">
    <source>
        <dbReference type="ARBA" id="ARBA00033987"/>
    </source>
</evidence>
<feature type="domain" description="PARP catalytic" evidence="9">
    <location>
        <begin position="118"/>
        <end position="342"/>
    </location>
</feature>
<evidence type="ECO:0000256" key="1">
    <source>
        <dbReference type="ARBA" id="ARBA00004123"/>
    </source>
</evidence>
<proteinExistence type="predicted"/>
<evidence type="ECO:0000259" key="10">
    <source>
        <dbReference type="PROSITE" id="PS51060"/>
    </source>
</evidence>
<dbReference type="Pfam" id="PF02877">
    <property type="entry name" value="PARP_reg"/>
    <property type="match status" value="1"/>
</dbReference>
<keyword evidence="6" id="KW-0539">Nucleus</keyword>
<feature type="domain" description="PARP alpha-helical" evidence="10">
    <location>
        <begin position="1"/>
        <end position="107"/>
    </location>
</feature>
<dbReference type="InterPro" id="IPR012317">
    <property type="entry name" value="Poly(ADP-ribose)pol_cat_dom"/>
</dbReference>
<dbReference type="GO" id="GO:0070212">
    <property type="term" value="P:protein poly-ADP-ribosylation"/>
    <property type="evidence" value="ECO:0007669"/>
    <property type="project" value="TreeGrafter"/>
</dbReference>